<organism evidence="1 2">
    <name type="scientific">Piscirickettsia litoralis</name>
    <dbReference type="NCBI Taxonomy" id="1891921"/>
    <lineage>
        <taxon>Bacteria</taxon>
        <taxon>Pseudomonadati</taxon>
        <taxon>Pseudomonadota</taxon>
        <taxon>Gammaproteobacteria</taxon>
        <taxon>Thiotrichales</taxon>
        <taxon>Piscirickettsiaceae</taxon>
        <taxon>Piscirickettsia</taxon>
    </lineage>
</organism>
<dbReference type="EMBL" id="MDTU01000005">
    <property type="protein sequence ID" value="ODN41219.1"/>
    <property type="molecule type" value="Genomic_DNA"/>
</dbReference>
<proteinExistence type="predicted"/>
<evidence type="ECO:0000313" key="2">
    <source>
        <dbReference type="Proteomes" id="UP000094329"/>
    </source>
</evidence>
<sequence>MKAETVVTAFYEKTSKLDGMPFHKAHNGITRPEIGASLAFAERMASLAFQVRYLNEHRYIPELKRRLLSAIHKMFNLREETARKYAALAIQEVCLSDMCKKCEGRGVVPSQYKVRKIAKVKEADELWRAIEIEYKKYAHNDKLSGDLVSYGKKVKHLASKYSVTSGEILRKVQGWIEGKPSVEKKPKLIAMNYDRECSACNGTGYGRMLDKERAEFLEVAGPTFKIKHKERYGKVYLRLRDSLQSIKCH</sequence>
<protein>
    <submittedName>
        <fullName evidence="1">Uncharacterized protein</fullName>
    </submittedName>
</protein>
<comment type="caution">
    <text evidence="1">The sequence shown here is derived from an EMBL/GenBank/DDBJ whole genome shotgun (WGS) entry which is preliminary data.</text>
</comment>
<accession>A0ABX3A528</accession>
<evidence type="ECO:0000313" key="1">
    <source>
        <dbReference type="EMBL" id="ODN41219.1"/>
    </source>
</evidence>
<dbReference type="Proteomes" id="UP000094329">
    <property type="component" value="Unassembled WGS sequence"/>
</dbReference>
<name>A0ABX3A528_9GAMM</name>
<reference evidence="1 2" key="1">
    <citation type="submission" date="2016-08" db="EMBL/GenBank/DDBJ databases">
        <title>Draft genome sequence of Candidatus Piscirickettsia litoralis, from seawater.</title>
        <authorList>
            <person name="Wan X."/>
            <person name="Lee A.J."/>
            <person name="Hou S."/>
            <person name="Donachie S.P."/>
        </authorList>
    </citation>
    <scope>NUCLEOTIDE SEQUENCE [LARGE SCALE GENOMIC DNA]</scope>
    <source>
        <strain evidence="1 2">Y2</strain>
    </source>
</reference>
<gene>
    <name evidence="1" type="ORF">BGC07_17550</name>
</gene>
<keyword evidence="2" id="KW-1185">Reference proteome</keyword>
<dbReference type="RefSeq" id="WP_069314356.1">
    <property type="nucleotide sequence ID" value="NZ_MDTU01000005.1"/>
</dbReference>